<dbReference type="RefSeq" id="WP_121102630.1">
    <property type="nucleotide sequence ID" value="NZ_RBII01000002.1"/>
</dbReference>
<dbReference type="InterPro" id="IPR029046">
    <property type="entry name" value="LolA/LolB/LppX"/>
</dbReference>
<dbReference type="Gene3D" id="2.50.20.10">
    <property type="entry name" value="Lipoprotein localisation LolA/LolB/LppX"/>
    <property type="match status" value="1"/>
</dbReference>
<feature type="signal peptide" evidence="2">
    <location>
        <begin position="1"/>
        <end position="19"/>
    </location>
</feature>
<dbReference type="CDD" id="cd16325">
    <property type="entry name" value="LolA"/>
    <property type="match status" value="1"/>
</dbReference>
<name>A0A420WFE8_9PROT</name>
<dbReference type="InterPro" id="IPR004564">
    <property type="entry name" value="OM_lipoprot_carrier_LolA-like"/>
</dbReference>
<organism evidence="3 4">
    <name type="scientific">Litorimonas taeanensis</name>
    <dbReference type="NCBI Taxonomy" id="568099"/>
    <lineage>
        <taxon>Bacteria</taxon>
        <taxon>Pseudomonadati</taxon>
        <taxon>Pseudomonadota</taxon>
        <taxon>Alphaproteobacteria</taxon>
        <taxon>Maricaulales</taxon>
        <taxon>Robiginitomaculaceae</taxon>
    </lineage>
</organism>
<dbReference type="PANTHER" id="PTHR35869">
    <property type="entry name" value="OUTER-MEMBRANE LIPOPROTEIN CARRIER PROTEIN"/>
    <property type="match status" value="1"/>
</dbReference>
<dbReference type="AlphaFoldDB" id="A0A420WFE8"/>
<comment type="caution">
    <text evidence="3">The sequence shown here is derived from an EMBL/GenBank/DDBJ whole genome shotgun (WGS) entry which is preliminary data.</text>
</comment>
<gene>
    <name evidence="3" type="ORF">DES40_2500</name>
</gene>
<dbReference type="InParanoid" id="A0A420WFE8"/>
<dbReference type="EMBL" id="RBII01000002">
    <property type="protein sequence ID" value="RKQ69696.1"/>
    <property type="molecule type" value="Genomic_DNA"/>
</dbReference>
<protein>
    <submittedName>
        <fullName evidence="3">Outer membrane lipoprotein-sorting protein</fullName>
    </submittedName>
</protein>
<dbReference type="Proteomes" id="UP000282211">
    <property type="component" value="Unassembled WGS sequence"/>
</dbReference>
<evidence type="ECO:0000313" key="3">
    <source>
        <dbReference type="EMBL" id="RKQ69696.1"/>
    </source>
</evidence>
<dbReference type="PANTHER" id="PTHR35869:SF1">
    <property type="entry name" value="OUTER-MEMBRANE LIPOPROTEIN CARRIER PROTEIN"/>
    <property type="match status" value="1"/>
</dbReference>
<keyword evidence="4" id="KW-1185">Reference proteome</keyword>
<dbReference type="SUPFAM" id="SSF89392">
    <property type="entry name" value="Prokaryotic lipoproteins and lipoprotein localization factors"/>
    <property type="match status" value="1"/>
</dbReference>
<keyword evidence="1 2" id="KW-0732">Signal</keyword>
<proteinExistence type="predicted"/>
<dbReference type="OrthoDB" id="9800501at2"/>
<keyword evidence="3" id="KW-0449">Lipoprotein</keyword>
<feature type="chain" id="PRO_5019388988" evidence="2">
    <location>
        <begin position="20"/>
        <end position="217"/>
    </location>
</feature>
<reference evidence="3 4" key="1">
    <citation type="submission" date="2018-10" db="EMBL/GenBank/DDBJ databases">
        <title>Genomic Encyclopedia of Type Strains, Phase IV (KMG-IV): sequencing the most valuable type-strain genomes for metagenomic binning, comparative biology and taxonomic classification.</title>
        <authorList>
            <person name="Goeker M."/>
        </authorList>
    </citation>
    <scope>NUCLEOTIDE SEQUENCE [LARGE SCALE GENOMIC DNA]</scope>
    <source>
        <strain evidence="3 4">DSM 22008</strain>
    </source>
</reference>
<evidence type="ECO:0000256" key="1">
    <source>
        <dbReference type="ARBA" id="ARBA00022729"/>
    </source>
</evidence>
<sequence length="217" mass="24236">MKKLWLAAAVLAISVPVFAQTSLTNAPSVQMAAFTDPSNVRADLARIDAAMNATKSFSGRFVQYYSDGSVTGGKVYLSRPENLRFEYDDPNPLLIVVDNGMMVYHDKKLETYDRGPLSATPLSYFLKEDLNLAEDTEVVALQKTNADWRVTARDGSGNMEGAITMVLDAQTLALKEWIITDDFGGETRVVLSDLSYNARLDPRLFILREDSNRRDRR</sequence>
<accession>A0A420WFE8</accession>
<dbReference type="Pfam" id="PF03548">
    <property type="entry name" value="LolA"/>
    <property type="match status" value="1"/>
</dbReference>
<evidence type="ECO:0000313" key="4">
    <source>
        <dbReference type="Proteomes" id="UP000282211"/>
    </source>
</evidence>
<evidence type="ECO:0000256" key="2">
    <source>
        <dbReference type="SAM" id="SignalP"/>
    </source>
</evidence>